<evidence type="ECO:0000313" key="10">
    <source>
        <dbReference type="EMBL" id="KAF9579504.1"/>
    </source>
</evidence>
<keyword evidence="2" id="KW-0645">Protease</keyword>
<dbReference type="Gene3D" id="3.40.50.200">
    <property type="entry name" value="Peptidase S8/S53 domain"/>
    <property type="match status" value="1"/>
</dbReference>
<gene>
    <name evidence="10" type="ORF">BGW38_004214</name>
</gene>
<dbReference type="AlphaFoldDB" id="A0A9P6KBP5"/>
<dbReference type="PROSITE" id="PS51892">
    <property type="entry name" value="SUBTILASE"/>
    <property type="match status" value="1"/>
</dbReference>
<evidence type="ECO:0000256" key="4">
    <source>
        <dbReference type="ARBA" id="ARBA00022801"/>
    </source>
</evidence>
<evidence type="ECO:0000256" key="6">
    <source>
        <dbReference type="PROSITE-ProRule" id="PRU01240"/>
    </source>
</evidence>
<evidence type="ECO:0000256" key="5">
    <source>
        <dbReference type="ARBA" id="ARBA00022825"/>
    </source>
</evidence>
<evidence type="ECO:0000256" key="2">
    <source>
        <dbReference type="ARBA" id="ARBA00022670"/>
    </source>
</evidence>
<comment type="similarity">
    <text evidence="1 6">Belongs to the peptidase S8 family.</text>
</comment>
<dbReference type="PROSITE" id="PS00138">
    <property type="entry name" value="SUBTILASE_SER"/>
    <property type="match status" value="1"/>
</dbReference>
<evidence type="ECO:0000259" key="9">
    <source>
        <dbReference type="Pfam" id="PF06280"/>
    </source>
</evidence>
<evidence type="ECO:0000256" key="1">
    <source>
        <dbReference type="ARBA" id="ARBA00011073"/>
    </source>
</evidence>
<dbReference type="GO" id="GO:0006508">
    <property type="term" value="P:proteolysis"/>
    <property type="evidence" value="ECO:0007669"/>
    <property type="project" value="UniProtKB-KW"/>
</dbReference>
<evidence type="ECO:0000259" key="8">
    <source>
        <dbReference type="Pfam" id="PF02225"/>
    </source>
</evidence>
<dbReference type="InterPro" id="IPR010435">
    <property type="entry name" value="C5a/SBT2-like_Fn3"/>
</dbReference>
<dbReference type="PANTHER" id="PTHR10795">
    <property type="entry name" value="PROPROTEIN CONVERTASE SUBTILISIN/KEXIN"/>
    <property type="match status" value="1"/>
</dbReference>
<dbReference type="SUPFAM" id="SSF52743">
    <property type="entry name" value="Subtilisin-like"/>
    <property type="match status" value="1"/>
</dbReference>
<dbReference type="InterPro" id="IPR046450">
    <property type="entry name" value="PA_dom_sf"/>
</dbReference>
<protein>
    <recommendedName>
        <fullName evidence="12">Peptidase S8/S53 domain-containing protein</fullName>
    </recommendedName>
</protein>
<sequence>AYGKAFDLAGLPVAPVFEKNGQLSDGCDKAIYTGLDVKGKVVLVLGDVTRCKSGGRGAVALEAGAAGMIVQTTPIGIAALGGNPNFPMASVENKAGEDILVEYKKNPKQLVTWSKDASNFKNGYAVLSGTSMATPYIAGAHAIYMQAKNKKFRGDVIRQVFKNTATISTNAGSKTKASAAKQGAGLVNVLNAILTTTSVFPDHIDLLDTNNLQKKVQITIKNTGKKSETYDLSHIPADSLNSYPGKNSFPETTPIVEKHYASVSFSAKSIKIAAGKSAKITVNFKEPKTGEASQFPMYSGYIVATPQKGNIAVNVPYIGIKGDISKVPIQDASEGFPALLAVKGGSVVEVPKGNFTFDFKQYRPLVVTRLGSHTPNHTIRVFDAQNTFKGYLHTSNAGTASGPRGRHLFVDDEGKIDFSAWIWSGQVKADPTATAATTLPAGQYSLVVASQKKFTKGAYPADYEVFDLGKIQI</sequence>
<dbReference type="InterPro" id="IPR003137">
    <property type="entry name" value="PA_domain"/>
</dbReference>
<dbReference type="Pfam" id="PF02225">
    <property type="entry name" value="PA"/>
    <property type="match status" value="1"/>
</dbReference>
<evidence type="ECO:0000259" key="7">
    <source>
        <dbReference type="Pfam" id="PF00082"/>
    </source>
</evidence>
<feature type="domain" description="PA" evidence="8">
    <location>
        <begin position="24"/>
        <end position="99"/>
    </location>
</feature>
<dbReference type="GO" id="GO:0016020">
    <property type="term" value="C:membrane"/>
    <property type="evidence" value="ECO:0007669"/>
    <property type="project" value="InterPro"/>
</dbReference>
<evidence type="ECO:0008006" key="12">
    <source>
        <dbReference type="Google" id="ProtNLM"/>
    </source>
</evidence>
<feature type="domain" description="Peptidase S8/S53" evidence="7">
    <location>
        <begin position="115"/>
        <end position="185"/>
    </location>
</feature>
<reference evidence="10" key="1">
    <citation type="journal article" date="2020" name="Fungal Divers.">
        <title>Resolving the Mortierellaceae phylogeny through synthesis of multi-gene phylogenetics and phylogenomics.</title>
        <authorList>
            <person name="Vandepol N."/>
            <person name="Liber J."/>
            <person name="Desiro A."/>
            <person name="Na H."/>
            <person name="Kennedy M."/>
            <person name="Barry K."/>
            <person name="Grigoriev I.V."/>
            <person name="Miller A.N."/>
            <person name="O'Donnell K."/>
            <person name="Stajich J.E."/>
            <person name="Bonito G."/>
        </authorList>
    </citation>
    <scope>NUCLEOTIDE SEQUENCE</scope>
    <source>
        <strain evidence="10">KOD1015</strain>
    </source>
</reference>
<feature type="domain" description="C5a peptidase/Subtilisin-like protease SBT2-like Fn3-like" evidence="9">
    <location>
        <begin position="205"/>
        <end position="317"/>
    </location>
</feature>
<dbReference type="Pfam" id="PF06280">
    <property type="entry name" value="fn3_5"/>
    <property type="match status" value="1"/>
</dbReference>
<proteinExistence type="inferred from homology"/>
<dbReference type="InterPro" id="IPR000209">
    <property type="entry name" value="Peptidase_S8/S53_dom"/>
</dbReference>
<dbReference type="InterPro" id="IPR023828">
    <property type="entry name" value="Peptidase_S8_Ser-AS"/>
</dbReference>
<keyword evidence="4" id="KW-0378">Hydrolase</keyword>
<keyword evidence="11" id="KW-1185">Reference proteome</keyword>
<evidence type="ECO:0000256" key="3">
    <source>
        <dbReference type="ARBA" id="ARBA00022729"/>
    </source>
</evidence>
<dbReference type="Pfam" id="PF00082">
    <property type="entry name" value="Peptidase_S8"/>
    <property type="match status" value="1"/>
</dbReference>
<evidence type="ECO:0000313" key="11">
    <source>
        <dbReference type="Proteomes" id="UP000780801"/>
    </source>
</evidence>
<feature type="non-terminal residue" evidence="10">
    <location>
        <position position="1"/>
    </location>
</feature>
<dbReference type="SUPFAM" id="SSF52025">
    <property type="entry name" value="PA domain"/>
    <property type="match status" value="1"/>
</dbReference>
<dbReference type="InterPro" id="IPR045051">
    <property type="entry name" value="SBT"/>
</dbReference>
<comment type="caution">
    <text evidence="10">The sequence shown here is derived from an EMBL/GenBank/DDBJ whole genome shotgun (WGS) entry which is preliminary data.</text>
</comment>
<dbReference type="Proteomes" id="UP000780801">
    <property type="component" value="Unassembled WGS sequence"/>
</dbReference>
<keyword evidence="3" id="KW-0732">Signal</keyword>
<dbReference type="OrthoDB" id="10256524at2759"/>
<organism evidence="10 11">
    <name type="scientific">Lunasporangiospora selenospora</name>
    <dbReference type="NCBI Taxonomy" id="979761"/>
    <lineage>
        <taxon>Eukaryota</taxon>
        <taxon>Fungi</taxon>
        <taxon>Fungi incertae sedis</taxon>
        <taxon>Mucoromycota</taxon>
        <taxon>Mortierellomycotina</taxon>
        <taxon>Mortierellomycetes</taxon>
        <taxon>Mortierellales</taxon>
        <taxon>Mortierellaceae</taxon>
        <taxon>Lunasporangiospora</taxon>
    </lineage>
</organism>
<dbReference type="GO" id="GO:0004252">
    <property type="term" value="F:serine-type endopeptidase activity"/>
    <property type="evidence" value="ECO:0007669"/>
    <property type="project" value="InterPro"/>
</dbReference>
<dbReference type="Gene3D" id="2.60.40.1710">
    <property type="entry name" value="Subtilisin-like superfamily"/>
    <property type="match status" value="1"/>
</dbReference>
<dbReference type="Gene3D" id="3.50.30.30">
    <property type="match status" value="1"/>
</dbReference>
<dbReference type="InterPro" id="IPR036852">
    <property type="entry name" value="Peptidase_S8/S53_dom_sf"/>
</dbReference>
<name>A0A9P6KBP5_9FUNG</name>
<keyword evidence="5" id="KW-0720">Serine protease</keyword>
<accession>A0A9P6KBP5</accession>
<dbReference type="EMBL" id="JAABOA010002711">
    <property type="protein sequence ID" value="KAF9579504.1"/>
    <property type="molecule type" value="Genomic_DNA"/>
</dbReference>
<comment type="caution">
    <text evidence="6">Lacks conserved residue(s) required for the propagation of feature annotation.</text>
</comment>